<accession>A0A843WHC6</accession>
<organism evidence="6 7">
    <name type="scientific">Colocasia esculenta</name>
    <name type="common">Wild taro</name>
    <name type="synonym">Arum esculentum</name>
    <dbReference type="NCBI Taxonomy" id="4460"/>
    <lineage>
        <taxon>Eukaryota</taxon>
        <taxon>Viridiplantae</taxon>
        <taxon>Streptophyta</taxon>
        <taxon>Embryophyta</taxon>
        <taxon>Tracheophyta</taxon>
        <taxon>Spermatophyta</taxon>
        <taxon>Magnoliopsida</taxon>
        <taxon>Liliopsida</taxon>
        <taxon>Araceae</taxon>
        <taxon>Aroideae</taxon>
        <taxon>Colocasieae</taxon>
        <taxon>Colocasia</taxon>
    </lineage>
</organism>
<reference evidence="6" key="1">
    <citation type="submission" date="2017-07" db="EMBL/GenBank/DDBJ databases">
        <title>Taro Niue Genome Assembly and Annotation.</title>
        <authorList>
            <person name="Atibalentja N."/>
            <person name="Keating K."/>
            <person name="Fields C.J."/>
        </authorList>
    </citation>
    <scope>NUCLEOTIDE SEQUENCE</scope>
    <source>
        <strain evidence="6">Niue_2</strain>
        <tissue evidence="6">Leaf</tissue>
    </source>
</reference>
<dbReference type="InterPro" id="IPR030395">
    <property type="entry name" value="GP_PDE_dom"/>
</dbReference>
<evidence type="ECO:0000313" key="7">
    <source>
        <dbReference type="Proteomes" id="UP000652761"/>
    </source>
</evidence>
<dbReference type="OrthoDB" id="786537at2759"/>
<dbReference type="AlphaFoldDB" id="A0A843WHC6"/>
<dbReference type="Pfam" id="PF03009">
    <property type="entry name" value="GDPD"/>
    <property type="match status" value="1"/>
</dbReference>
<dbReference type="PANTHER" id="PTHR22958:SF1">
    <property type="entry name" value="GLYCEROPHOSPHOCHOLINE PHOSPHODIESTERASE GPCPD1"/>
    <property type="match status" value="1"/>
</dbReference>
<dbReference type="EC" id="3.1.4.46" evidence="1"/>
<comment type="caution">
    <text evidence="6">The sequence shown here is derived from an EMBL/GenBank/DDBJ whole genome shotgun (WGS) entry which is preliminary data.</text>
</comment>
<evidence type="ECO:0000256" key="4">
    <source>
        <dbReference type="ARBA" id="ARBA00047512"/>
    </source>
</evidence>
<evidence type="ECO:0000313" key="6">
    <source>
        <dbReference type="EMBL" id="MQM06907.1"/>
    </source>
</evidence>
<dbReference type="GO" id="GO:0008889">
    <property type="term" value="F:glycerophosphodiester phosphodiesterase activity"/>
    <property type="evidence" value="ECO:0007669"/>
    <property type="project" value="UniProtKB-EC"/>
</dbReference>
<name>A0A843WHC6_COLES</name>
<evidence type="ECO:0000256" key="1">
    <source>
        <dbReference type="ARBA" id="ARBA00012247"/>
    </source>
</evidence>
<gene>
    <name evidence="6" type="ORF">Taro_039739</name>
</gene>
<dbReference type="Gene3D" id="3.20.20.190">
    <property type="entry name" value="Phosphatidylinositol (PI) phosphodiesterase"/>
    <property type="match status" value="1"/>
</dbReference>
<dbReference type="PANTHER" id="PTHR22958">
    <property type="entry name" value="GLYCEROPHOSPHORYL DIESTER PHOSPHODIESTERASE"/>
    <property type="match status" value="1"/>
</dbReference>
<dbReference type="EMBL" id="NMUH01003737">
    <property type="protein sequence ID" value="MQM06907.1"/>
    <property type="molecule type" value="Genomic_DNA"/>
</dbReference>
<evidence type="ECO:0000256" key="3">
    <source>
        <dbReference type="ARBA" id="ARBA00022801"/>
    </source>
</evidence>
<keyword evidence="7" id="KW-1185">Reference proteome</keyword>
<comment type="catalytic activity">
    <reaction evidence="4">
        <text>a sn-glycero-3-phosphodiester + H2O = an alcohol + sn-glycerol 3-phosphate + H(+)</text>
        <dbReference type="Rhea" id="RHEA:12969"/>
        <dbReference type="ChEBI" id="CHEBI:15377"/>
        <dbReference type="ChEBI" id="CHEBI:15378"/>
        <dbReference type="ChEBI" id="CHEBI:30879"/>
        <dbReference type="ChEBI" id="CHEBI:57597"/>
        <dbReference type="ChEBI" id="CHEBI:83408"/>
        <dbReference type="EC" id="3.1.4.46"/>
    </reaction>
</comment>
<protein>
    <recommendedName>
        <fullName evidence="1">glycerophosphodiester phosphodiesterase</fullName>
        <ecNumber evidence="1">3.1.4.46</ecNumber>
    </recommendedName>
</protein>
<feature type="domain" description="GP-PDE" evidence="5">
    <location>
        <begin position="52"/>
        <end position="97"/>
    </location>
</feature>
<dbReference type="InterPro" id="IPR051578">
    <property type="entry name" value="GDPD"/>
</dbReference>
<keyword evidence="3" id="KW-0378">Hydrolase</keyword>
<dbReference type="GO" id="GO:0046475">
    <property type="term" value="P:glycerophospholipid catabolic process"/>
    <property type="evidence" value="ECO:0007669"/>
    <property type="project" value="TreeGrafter"/>
</dbReference>
<keyword evidence="2" id="KW-0319">Glycerol metabolism</keyword>
<sequence length="168" mass="18740">MALKAVHVADVPTLDQVPESPSSLLSTSRLSLKGPDSVRASFKTPKFLVIGHRGKGMNALASSDRRLKVVKENTVLSFNEAGRFPIDLVEFDVQVNKTEHAPALIHTLFWDVLPATLVMSLRSVRLRSFGLSFLVQKKWGERSFWFLGFCLLSPPVPLQRRSEGWLGL</sequence>
<evidence type="ECO:0000256" key="2">
    <source>
        <dbReference type="ARBA" id="ARBA00022798"/>
    </source>
</evidence>
<dbReference type="SUPFAM" id="SSF51695">
    <property type="entry name" value="PLC-like phosphodiesterases"/>
    <property type="match status" value="1"/>
</dbReference>
<dbReference type="InterPro" id="IPR017946">
    <property type="entry name" value="PLC-like_Pdiesterase_TIM-brl"/>
</dbReference>
<dbReference type="Proteomes" id="UP000652761">
    <property type="component" value="Unassembled WGS sequence"/>
</dbReference>
<dbReference type="GO" id="GO:0006071">
    <property type="term" value="P:glycerol metabolic process"/>
    <property type="evidence" value="ECO:0007669"/>
    <property type="project" value="UniProtKB-KW"/>
</dbReference>
<evidence type="ECO:0000259" key="5">
    <source>
        <dbReference type="Pfam" id="PF03009"/>
    </source>
</evidence>
<proteinExistence type="predicted"/>